<gene>
    <name evidence="5" type="ORF">LAMO00422_LOCUS21103</name>
</gene>
<dbReference type="PROSITE" id="PS51718">
    <property type="entry name" value="G_DYNAMIN_2"/>
    <property type="match status" value="1"/>
</dbReference>
<proteinExistence type="predicted"/>
<dbReference type="GO" id="GO:0005737">
    <property type="term" value="C:cytoplasm"/>
    <property type="evidence" value="ECO:0007669"/>
    <property type="project" value="TreeGrafter"/>
</dbReference>
<evidence type="ECO:0000256" key="2">
    <source>
        <dbReference type="ARBA" id="ARBA00023134"/>
    </source>
</evidence>
<dbReference type="Pfam" id="PF01031">
    <property type="entry name" value="Dynamin_M"/>
    <property type="match status" value="1"/>
</dbReference>
<evidence type="ECO:0000256" key="1">
    <source>
        <dbReference type="ARBA" id="ARBA00022741"/>
    </source>
</evidence>
<reference evidence="5" key="1">
    <citation type="submission" date="2021-01" db="EMBL/GenBank/DDBJ databases">
        <authorList>
            <person name="Corre E."/>
            <person name="Pelletier E."/>
            <person name="Niang G."/>
            <person name="Scheremetjew M."/>
            <person name="Finn R."/>
            <person name="Kale V."/>
            <person name="Holt S."/>
            <person name="Cochrane G."/>
            <person name="Meng A."/>
            <person name="Brown T."/>
            <person name="Cohen L."/>
        </authorList>
    </citation>
    <scope>NUCLEOTIDE SEQUENCE</scope>
    <source>
        <strain evidence="5">CCMP2058</strain>
    </source>
</reference>
<dbReference type="Pfam" id="PF00350">
    <property type="entry name" value="Dynamin_N"/>
    <property type="match status" value="1"/>
</dbReference>
<dbReference type="InterPro" id="IPR003130">
    <property type="entry name" value="GED"/>
</dbReference>
<dbReference type="InterPro" id="IPR045063">
    <property type="entry name" value="Dynamin_N"/>
</dbReference>
<dbReference type="InterPro" id="IPR027417">
    <property type="entry name" value="P-loop_NTPase"/>
</dbReference>
<dbReference type="GO" id="GO:0005874">
    <property type="term" value="C:microtubule"/>
    <property type="evidence" value="ECO:0007669"/>
    <property type="project" value="TreeGrafter"/>
</dbReference>
<dbReference type="GO" id="GO:0008017">
    <property type="term" value="F:microtubule binding"/>
    <property type="evidence" value="ECO:0007669"/>
    <property type="project" value="TreeGrafter"/>
</dbReference>
<dbReference type="InterPro" id="IPR022812">
    <property type="entry name" value="Dynamin"/>
</dbReference>
<dbReference type="GO" id="GO:0005525">
    <property type="term" value="F:GTP binding"/>
    <property type="evidence" value="ECO:0007669"/>
    <property type="project" value="InterPro"/>
</dbReference>
<dbReference type="Gene3D" id="1.20.120.1240">
    <property type="entry name" value="Dynamin, middle domain"/>
    <property type="match status" value="1"/>
</dbReference>
<dbReference type="FunFam" id="3.40.50.300:FF:001027">
    <property type="entry name" value="dynamin-related protein 3A"/>
    <property type="match status" value="1"/>
</dbReference>
<dbReference type="InterPro" id="IPR000375">
    <property type="entry name" value="Dynamin_stalk"/>
</dbReference>
<dbReference type="Pfam" id="PF02212">
    <property type="entry name" value="GED"/>
    <property type="match status" value="1"/>
</dbReference>
<dbReference type="Gene3D" id="3.40.50.300">
    <property type="entry name" value="P-loop containing nucleotide triphosphate hydrolases"/>
    <property type="match status" value="1"/>
</dbReference>
<feature type="domain" description="Dynamin-type G" evidence="4">
    <location>
        <begin position="32"/>
        <end position="307"/>
    </location>
</feature>
<dbReference type="SUPFAM" id="SSF52540">
    <property type="entry name" value="P-loop containing nucleoside triphosphate hydrolases"/>
    <property type="match status" value="1"/>
</dbReference>
<evidence type="ECO:0000259" key="4">
    <source>
        <dbReference type="PROSITE" id="PS51718"/>
    </source>
</evidence>
<dbReference type="CDD" id="cd08771">
    <property type="entry name" value="DLP_1"/>
    <property type="match status" value="1"/>
</dbReference>
<dbReference type="InterPro" id="IPR030381">
    <property type="entry name" value="G_DYNAMIN_dom"/>
</dbReference>
<evidence type="ECO:0000259" key="3">
    <source>
        <dbReference type="PROSITE" id="PS51388"/>
    </source>
</evidence>
<dbReference type="SMART" id="SM00302">
    <property type="entry name" value="GED"/>
    <property type="match status" value="1"/>
</dbReference>
<dbReference type="PANTHER" id="PTHR11566:SF21">
    <property type="entry name" value="DYNAMIN RELATED PROTEIN 1, ISOFORM A"/>
    <property type="match status" value="1"/>
</dbReference>
<feature type="domain" description="GED" evidence="3">
    <location>
        <begin position="574"/>
        <end position="663"/>
    </location>
</feature>
<name>A0A7S0DQW8_9EUKA</name>
<organism evidence="5">
    <name type="scientific">Amorphochlora amoebiformis</name>
    <dbReference type="NCBI Taxonomy" id="1561963"/>
    <lineage>
        <taxon>Eukaryota</taxon>
        <taxon>Sar</taxon>
        <taxon>Rhizaria</taxon>
        <taxon>Cercozoa</taxon>
        <taxon>Chlorarachniophyceae</taxon>
        <taxon>Amorphochlora</taxon>
    </lineage>
</organism>
<dbReference type="AlphaFoldDB" id="A0A7S0DQW8"/>
<dbReference type="EMBL" id="HBEM01030996">
    <property type="protein sequence ID" value="CAD8462143.1"/>
    <property type="molecule type" value="Transcribed_RNA"/>
</dbReference>
<feature type="non-terminal residue" evidence="5">
    <location>
        <position position="1"/>
    </location>
</feature>
<protein>
    <recommendedName>
        <fullName evidence="6">Dynamin GTPase</fullName>
    </recommendedName>
</protein>
<dbReference type="GO" id="GO:0016020">
    <property type="term" value="C:membrane"/>
    <property type="evidence" value="ECO:0007669"/>
    <property type="project" value="TreeGrafter"/>
</dbReference>
<dbReference type="PROSITE" id="PS51388">
    <property type="entry name" value="GED"/>
    <property type="match status" value="1"/>
</dbReference>
<sequence>VAIGPDVTMESLIPVIQKLQDVFQMAGLGKAPVDLPQLVVVGSQSAGKSSVLEKIVGRDFLPRGNTIVTRRPLVLQLINTNIHKLGGAEKKEWGEFLHRKGERMYSFDKIKREIVLETDRVSGSNCGVSSDPINLKIYSPRVLDLTLVDLPGITKVPVGDQPQDIEARIRTMAIHYISNPNSIIVAVSPANADMANSESLKLAREIDPDGHRTLGILTKIDLMDKGTNAWDMLNGKVIKLKHGYVGMVNRSQADIDRGKTVKQAISDETKFFRSHQAYRSISHKLGTNFLTMRLNNILVQHIKKVLPSMSTKISQQLQEKEHKLARLGVPVPPDDKGGVMLQILLKYSKAFADSIDGKLTNLTNNDLCGGSRISDIFHNLFARSLHRIQPFDDLSDHQIRTAILNATATKPSLFVTEDSFQLLVKRQIARLKTPSVQCSELVYDELRRIAAQCESLTPDLVRFPELKQRLSECTLDLIRTKLEPTKEMISNLINIELSYIKTTHPNFISSSKAMALAKSQAQAQGSSSRQKDLLATMSETFSTITMSGDDKLPDVPPVLRSQDISNYDKGMSETRIIKTLIQSYFNIVQKIIKDSVPKAVMHFLVHGCRNSIQGELVKRLYKADMFEDLMSEEPHMRKERDELVKVISVLRKAMKVLKVVQDI</sequence>
<evidence type="ECO:0000313" key="5">
    <source>
        <dbReference type="EMBL" id="CAD8462143.1"/>
    </source>
</evidence>
<keyword evidence="1" id="KW-0547">Nucleotide-binding</keyword>
<dbReference type="SMART" id="SM00053">
    <property type="entry name" value="DYNc"/>
    <property type="match status" value="1"/>
</dbReference>
<dbReference type="PANTHER" id="PTHR11566">
    <property type="entry name" value="DYNAMIN"/>
    <property type="match status" value="1"/>
</dbReference>
<dbReference type="InterPro" id="IPR020850">
    <property type="entry name" value="GED_dom"/>
</dbReference>
<dbReference type="GO" id="GO:0003924">
    <property type="term" value="F:GTPase activity"/>
    <property type="evidence" value="ECO:0007669"/>
    <property type="project" value="InterPro"/>
</dbReference>
<accession>A0A7S0DQW8</accession>
<dbReference type="PRINTS" id="PR00195">
    <property type="entry name" value="DYNAMIN"/>
</dbReference>
<dbReference type="InterPro" id="IPR001401">
    <property type="entry name" value="Dynamin_GTPase"/>
</dbReference>
<keyword evidence="2" id="KW-0342">GTP-binding</keyword>
<evidence type="ECO:0008006" key="6">
    <source>
        <dbReference type="Google" id="ProtNLM"/>
    </source>
</evidence>